<keyword evidence="9" id="KW-0560">Oxidoreductase</keyword>
<evidence type="ECO:0000256" key="8">
    <source>
        <dbReference type="ARBA" id="ARBA00022857"/>
    </source>
</evidence>
<dbReference type="SUPFAM" id="SSF51905">
    <property type="entry name" value="FAD/NAD(P)-binding domain"/>
    <property type="match status" value="2"/>
</dbReference>
<evidence type="ECO:0000256" key="6">
    <source>
        <dbReference type="ARBA" id="ARBA00022630"/>
    </source>
</evidence>
<dbReference type="EMBL" id="BSEL01000002">
    <property type="protein sequence ID" value="GLJ66896.1"/>
    <property type="molecule type" value="Genomic_DNA"/>
</dbReference>
<evidence type="ECO:0000256" key="12">
    <source>
        <dbReference type="ARBA" id="ARBA00031158"/>
    </source>
</evidence>
<evidence type="ECO:0000256" key="3">
    <source>
        <dbReference type="ARBA" id="ARBA00007588"/>
    </source>
</evidence>
<evidence type="ECO:0000256" key="7">
    <source>
        <dbReference type="ARBA" id="ARBA00022827"/>
    </source>
</evidence>
<evidence type="ECO:0000256" key="14">
    <source>
        <dbReference type="ARBA" id="ARBA00032738"/>
    </source>
</evidence>
<proteinExistence type="inferred from homology"/>
<organism evidence="16 17">
    <name type="scientific">Nocardioides luteus</name>
    <dbReference type="NCBI Taxonomy" id="1844"/>
    <lineage>
        <taxon>Bacteria</taxon>
        <taxon>Bacillati</taxon>
        <taxon>Actinomycetota</taxon>
        <taxon>Actinomycetes</taxon>
        <taxon>Propionibacteriales</taxon>
        <taxon>Nocardioidaceae</taxon>
        <taxon>Nocardioides</taxon>
    </lineage>
</organism>
<evidence type="ECO:0000313" key="17">
    <source>
        <dbReference type="Proteomes" id="UP001142292"/>
    </source>
</evidence>
<dbReference type="RefSeq" id="WP_189119921.1">
    <property type="nucleotide sequence ID" value="NZ_BMRK01000016.1"/>
</dbReference>
<comment type="similarity">
    <text evidence="3">Belongs to the lysine N(6)-hydroxylase/L-ornithine N(5)-oxygenase family.</text>
</comment>
<evidence type="ECO:0000313" key="16">
    <source>
        <dbReference type="EMBL" id="GLJ66896.1"/>
    </source>
</evidence>
<dbReference type="Pfam" id="PF13434">
    <property type="entry name" value="Lys_Orn_oxgnase"/>
    <property type="match status" value="1"/>
</dbReference>
<evidence type="ECO:0000256" key="1">
    <source>
        <dbReference type="ARBA" id="ARBA00001974"/>
    </source>
</evidence>
<evidence type="ECO:0000256" key="10">
    <source>
        <dbReference type="ARBA" id="ARBA00023033"/>
    </source>
</evidence>
<dbReference type="InterPro" id="IPR036188">
    <property type="entry name" value="FAD/NAD-bd_sf"/>
</dbReference>
<comment type="caution">
    <text evidence="16">The sequence shown here is derived from an EMBL/GenBank/DDBJ whole genome shotgun (WGS) entry which is preliminary data.</text>
</comment>
<dbReference type="GO" id="GO:0004497">
    <property type="term" value="F:monooxygenase activity"/>
    <property type="evidence" value="ECO:0007669"/>
    <property type="project" value="UniProtKB-KW"/>
</dbReference>
<dbReference type="Proteomes" id="UP001142292">
    <property type="component" value="Unassembled WGS sequence"/>
</dbReference>
<comment type="cofactor">
    <cofactor evidence="1">
        <name>FAD</name>
        <dbReference type="ChEBI" id="CHEBI:57692"/>
    </cofactor>
</comment>
<keyword evidence="10 16" id="KW-0503">Monooxygenase</keyword>
<accession>A0ABQ5SSX1</accession>
<evidence type="ECO:0000256" key="9">
    <source>
        <dbReference type="ARBA" id="ARBA00023002"/>
    </source>
</evidence>
<evidence type="ECO:0000256" key="11">
    <source>
        <dbReference type="ARBA" id="ARBA00029939"/>
    </source>
</evidence>
<dbReference type="Gene3D" id="3.50.50.60">
    <property type="entry name" value="FAD/NAD(P)-binding domain"/>
    <property type="match status" value="1"/>
</dbReference>
<evidence type="ECO:0000256" key="15">
    <source>
        <dbReference type="ARBA" id="ARBA00048407"/>
    </source>
</evidence>
<reference evidence="16" key="1">
    <citation type="journal article" date="2014" name="Int. J. Syst. Evol. Microbiol.">
        <title>Complete genome of a new Firmicutes species belonging to the dominant human colonic microbiota ('Ruminococcus bicirculans') reveals two chromosomes and a selective capacity to utilize plant glucans.</title>
        <authorList>
            <consortium name="NISC Comparative Sequencing Program"/>
            <person name="Wegmann U."/>
            <person name="Louis P."/>
            <person name="Goesmann A."/>
            <person name="Henrissat B."/>
            <person name="Duncan S.H."/>
            <person name="Flint H.J."/>
        </authorList>
    </citation>
    <scope>NUCLEOTIDE SEQUENCE</scope>
    <source>
        <strain evidence="16">VKM Ac-1246</strain>
    </source>
</reference>
<evidence type="ECO:0000256" key="4">
    <source>
        <dbReference type="ARBA" id="ARBA00013076"/>
    </source>
</evidence>
<keyword evidence="6" id="KW-0285">Flavoprotein</keyword>
<evidence type="ECO:0000256" key="13">
    <source>
        <dbReference type="ARBA" id="ARBA00032493"/>
    </source>
</evidence>
<keyword evidence="8" id="KW-0521">NADP</keyword>
<sequence length="450" mass="50106">MTTATHVHDLIGIGLGPFNLGLAALADPIDELDCLFLEGREKFDWHPGMMLDEATLQVPFLADLVTMADPTSRFSFLNFLKQTGRIYPFYIRENFLPHRREYNHYCQWVAERLDSVRFGQQVVSVEHDGETYVVTTASGETHLTRRLVLGTGTSPRVPECAAAAVAENGPALHSADYLTRRDELVSRGSITVVGSGQSAAEVYLDLLSAQPDHDYQLAWLTRSPRFFSMEYTKLTLELTSPEYSAYFQSLPSQKRERLLKSQQSLYKGISGDTIDAIHEALYTRSVGQSGGGVTGTTLLTNTEVRGVTRTEGGYHLALHHVEQEEDYEMETEALVLATGYRAGLPGFLEPIRDRLRLDDQGRYAASATFSVDTADREIWVQNGEEHTHGFVAPDLGMGAYRSSVILAAILGREPYPVEKRVAFQEFGVPDRFRIQPRVSTSSTTAVTESR</sequence>
<evidence type="ECO:0000256" key="5">
    <source>
        <dbReference type="ARBA" id="ARBA00016406"/>
    </source>
</evidence>
<keyword evidence="17" id="KW-1185">Reference proteome</keyword>
<reference evidence="16" key="2">
    <citation type="submission" date="2023-01" db="EMBL/GenBank/DDBJ databases">
        <authorList>
            <person name="Sun Q."/>
            <person name="Evtushenko L."/>
        </authorList>
    </citation>
    <scope>NUCLEOTIDE SEQUENCE</scope>
    <source>
        <strain evidence="16">VKM Ac-1246</strain>
    </source>
</reference>
<dbReference type="EC" id="1.14.13.59" evidence="4"/>
<name>A0ABQ5SSX1_9ACTN</name>
<gene>
    <name evidence="16" type="ORF">GCM10017579_09320</name>
</gene>
<evidence type="ECO:0000256" key="2">
    <source>
        <dbReference type="ARBA" id="ARBA00004924"/>
    </source>
</evidence>
<dbReference type="PANTHER" id="PTHR42802:SF1">
    <property type="entry name" value="L-ORNITHINE N(5)-MONOOXYGENASE"/>
    <property type="match status" value="1"/>
</dbReference>
<comment type="catalytic activity">
    <reaction evidence="15">
        <text>L-lysine + NADPH + O2 = N(6)-hydroxy-L-lysine + NADP(+) + H2O</text>
        <dbReference type="Rhea" id="RHEA:23228"/>
        <dbReference type="ChEBI" id="CHEBI:15377"/>
        <dbReference type="ChEBI" id="CHEBI:15379"/>
        <dbReference type="ChEBI" id="CHEBI:32551"/>
        <dbReference type="ChEBI" id="CHEBI:57783"/>
        <dbReference type="ChEBI" id="CHEBI:57820"/>
        <dbReference type="ChEBI" id="CHEBI:58349"/>
        <dbReference type="EC" id="1.14.13.59"/>
    </reaction>
</comment>
<comment type="pathway">
    <text evidence="2">Siderophore biosynthesis.</text>
</comment>
<keyword evidence="7" id="KW-0274">FAD</keyword>
<dbReference type="PANTHER" id="PTHR42802">
    <property type="entry name" value="MONOOXYGENASE"/>
    <property type="match status" value="1"/>
</dbReference>
<dbReference type="InterPro" id="IPR025700">
    <property type="entry name" value="Lys/Orn_oxygenase"/>
</dbReference>
<protein>
    <recommendedName>
        <fullName evidence="5">L-lysine N6-monooxygenase MbtG</fullName>
        <ecNumber evidence="4">1.14.13.59</ecNumber>
    </recommendedName>
    <alternativeName>
        <fullName evidence="14">Lysine 6-N-hydroxylase</fullName>
    </alternativeName>
    <alternativeName>
        <fullName evidence="13">Lysine N6-hydroxylase</fullName>
    </alternativeName>
    <alternativeName>
        <fullName evidence="11">Lysine-N-oxygenase</fullName>
    </alternativeName>
    <alternativeName>
        <fullName evidence="12">Mycobactin synthase protein G</fullName>
    </alternativeName>
</protein>